<dbReference type="PROSITE" id="PS51669">
    <property type="entry name" value="4FE4S_MOW_BIS_MGD"/>
    <property type="match status" value="1"/>
</dbReference>
<dbReference type="Pfam" id="PF04879">
    <property type="entry name" value="Molybdop_Fe4S4"/>
    <property type="match status" value="1"/>
</dbReference>
<dbReference type="PANTHER" id="PTHR43742:SF6">
    <property type="entry name" value="OXIDOREDUCTASE YYAE-RELATED"/>
    <property type="match status" value="1"/>
</dbReference>
<dbReference type="SMART" id="SM00926">
    <property type="entry name" value="Molybdop_Fe4S4"/>
    <property type="match status" value="1"/>
</dbReference>
<dbReference type="PANTHER" id="PTHR43742">
    <property type="entry name" value="TRIMETHYLAMINE-N-OXIDE REDUCTASE"/>
    <property type="match status" value="1"/>
</dbReference>
<dbReference type="RefSeq" id="WP_380015862.1">
    <property type="nucleotide sequence ID" value="NZ_JBHLYR010000063.1"/>
</dbReference>
<sequence length="711" mass="76398">MTAPAPVSAALPADGIYHRACNLCEAICGLTLTVQGGRVTDVRGDPLDPLSKGHLCPKGVALPDLHADPDRLKRPVRRDGDTWTEMEWDEALDYVAERLKAVRERYGADAVAAFQGNPSVHNSGTLLSAGGFMKALGTRNRFTATSIDQLPHHFAAAEMFGHPLLMPVPDVDRTDFFLMLGANPAASNGSIMTAPGIRERLKGIRERGGQVILIDPRRTETAAHATEYHPIRPGSDAFFLFALLNVILEERLERLGHLTEFSDGLETLRAAAKPFSPERVAERTGIAADTTRALARALASAGRGAVYGRIGLSIQEFGGLCQWLVNVLNAVTGHLDSEGGMMFTRPAFDLLMRAKRGETHHGRYGSRVRGLPEFDHELPNVVMAEEMTTPGEGQVRALVTVAGNPVLSTPDGAALDAALNGLDFMVSIDPYLNETTRHAHVILPPAFGLEVPHYDVIFHHLAVQNTARYSEPVFPIAADQRFDHQIFGGLTERLTGKAGSPPEARLDLGLRHGPYNTSLEALKAAPHGTDYGPLQPCFPERLLTASGRVQLAPAPMLADLPRLEAVLDAPVPALMLIGRRQLRSNNSWMHNTPRLMRGPNRCTLLLSRQDAAERGLVDGQQVEVRSRVGSVTVPLELTDDLLPGVACLPHGFGHGRPGIRQEVAAAHAGASLNDLTDRTRIDALTGNAAVNGTPIEVFAAAGAGVGESAAD</sequence>
<comment type="similarity">
    <text evidence="1">Belongs to the prokaryotic molybdopterin-containing oxidoreductase family.</text>
</comment>
<evidence type="ECO:0000259" key="5">
    <source>
        <dbReference type="PROSITE" id="PS51669"/>
    </source>
</evidence>
<keyword evidence="4" id="KW-0411">Iron-sulfur</keyword>
<protein>
    <submittedName>
        <fullName evidence="6">Molybdopterin-dependent oxidoreductase</fullName>
    </submittedName>
</protein>
<feature type="domain" description="4Fe-4S Mo/W bis-MGD-type" evidence="5">
    <location>
        <begin position="14"/>
        <end position="70"/>
    </location>
</feature>
<dbReference type="Gene3D" id="2.20.25.90">
    <property type="entry name" value="ADC-like domains"/>
    <property type="match status" value="1"/>
</dbReference>
<proteinExistence type="inferred from homology"/>
<keyword evidence="2" id="KW-0479">Metal-binding</keyword>
<name>A0ABV6B4K1_9DEIO</name>
<evidence type="ECO:0000256" key="1">
    <source>
        <dbReference type="ARBA" id="ARBA00010312"/>
    </source>
</evidence>
<dbReference type="Gene3D" id="3.40.50.740">
    <property type="match status" value="1"/>
</dbReference>
<gene>
    <name evidence="6" type="ORF">ACFFLM_22220</name>
</gene>
<evidence type="ECO:0000313" key="6">
    <source>
        <dbReference type="EMBL" id="MFB9994681.1"/>
    </source>
</evidence>
<dbReference type="InterPro" id="IPR006963">
    <property type="entry name" value="Mopterin_OxRdtase_4Fe-4S_dom"/>
</dbReference>
<dbReference type="Pfam" id="PF01568">
    <property type="entry name" value="Molydop_binding"/>
    <property type="match status" value="1"/>
</dbReference>
<dbReference type="InterPro" id="IPR050612">
    <property type="entry name" value="Prok_Mopterin_Oxidored"/>
</dbReference>
<reference evidence="6 7" key="1">
    <citation type="submission" date="2024-09" db="EMBL/GenBank/DDBJ databases">
        <authorList>
            <person name="Sun Q."/>
            <person name="Mori K."/>
        </authorList>
    </citation>
    <scope>NUCLEOTIDE SEQUENCE [LARGE SCALE GENOMIC DNA]</scope>
    <source>
        <strain evidence="6 7">JCM 13503</strain>
    </source>
</reference>
<evidence type="ECO:0000313" key="7">
    <source>
        <dbReference type="Proteomes" id="UP001589733"/>
    </source>
</evidence>
<evidence type="ECO:0000256" key="4">
    <source>
        <dbReference type="ARBA" id="ARBA00023014"/>
    </source>
</evidence>
<dbReference type="Gene3D" id="2.40.40.20">
    <property type="match status" value="1"/>
</dbReference>
<dbReference type="Pfam" id="PF00384">
    <property type="entry name" value="Molybdopterin"/>
    <property type="match status" value="1"/>
</dbReference>
<dbReference type="Proteomes" id="UP001589733">
    <property type="component" value="Unassembled WGS sequence"/>
</dbReference>
<dbReference type="InterPro" id="IPR006656">
    <property type="entry name" value="Mopterin_OxRdtase"/>
</dbReference>
<comment type="caution">
    <text evidence="6">The sequence shown here is derived from an EMBL/GenBank/DDBJ whole genome shotgun (WGS) entry which is preliminary data.</text>
</comment>
<dbReference type="Gene3D" id="3.40.228.10">
    <property type="entry name" value="Dimethylsulfoxide Reductase, domain 2"/>
    <property type="match status" value="1"/>
</dbReference>
<keyword evidence="3" id="KW-0408">Iron</keyword>
<organism evidence="6 7">
    <name type="scientific">Deinococcus oregonensis</name>
    <dbReference type="NCBI Taxonomy" id="1805970"/>
    <lineage>
        <taxon>Bacteria</taxon>
        <taxon>Thermotogati</taxon>
        <taxon>Deinococcota</taxon>
        <taxon>Deinococci</taxon>
        <taxon>Deinococcales</taxon>
        <taxon>Deinococcaceae</taxon>
        <taxon>Deinococcus</taxon>
    </lineage>
</organism>
<keyword evidence="7" id="KW-1185">Reference proteome</keyword>
<accession>A0ABV6B4K1</accession>
<evidence type="ECO:0000256" key="3">
    <source>
        <dbReference type="ARBA" id="ARBA00023004"/>
    </source>
</evidence>
<dbReference type="SUPFAM" id="SSF53706">
    <property type="entry name" value="Formate dehydrogenase/DMSO reductase, domains 1-3"/>
    <property type="match status" value="1"/>
</dbReference>
<dbReference type="InterPro" id="IPR006657">
    <property type="entry name" value="MoPterin_dinucl-bd_dom"/>
</dbReference>
<evidence type="ECO:0000256" key="2">
    <source>
        <dbReference type="ARBA" id="ARBA00022723"/>
    </source>
</evidence>
<dbReference type="EMBL" id="JBHLYR010000063">
    <property type="protein sequence ID" value="MFB9994681.1"/>
    <property type="molecule type" value="Genomic_DNA"/>
</dbReference>